<feature type="domain" description="FAD dependent oxidoreductase" evidence="1">
    <location>
        <begin position="7"/>
        <end position="357"/>
    </location>
</feature>
<dbReference type="EMBL" id="CACRUA010000032">
    <property type="protein sequence ID" value="VYU62092.1"/>
    <property type="molecule type" value="Genomic_DNA"/>
</dbReference>
<dbReference type="Proteomes" id="UP001300871">
    <property type="component" value="Unassembled WGS sequence"/>
</dbReference>
<dbReference type="Gene3D" id="3.50.50.60">
    <property type="entry name" value="FAD/NAD(P)-binding domain"/>
    <property type="match status" value="1"/>
</dbReference>
<dbReference type="PANTHER" id="PTHR42720:SF1">
    <property type="entry name" value="GLYCEROL 3-PHOSPHATE OXIDASE"/>
    <property type="match status" value="1"/>
</dbReference>
<reference evidence="4" key="1">
    <citation type="submission" date="2019-11" db="EMBL/GenBank/DDBJ databases">
        <authorList>
            <person name="Feng L."/>
        </authorList>
    </citation>
    <scope>NUCLEOTIDE SEQUENCE</scope>
    <source>
        <strain evidence="4">CsymbiosumLFYP84</strain>
    </source>
</reference>
<dbReference type="RefSeq" id="WP_118007630.1">
    <property type="nucleotide sequence ID" value="NZ_CACRUA010000032.1"/>
</dbReference>
<evidence type="ECO:0000259" key="1">
    <source>
        <dbReference type="Pfam" id="PF01266"/>
    </source>
</evidence>
<dbReference type="Pfam" id="PF01266">
    <property type="entry name" value="DAO"/>
    <property type="match status" value="1"/>
</dbReference>
<keyword evidence="4" id="KW-0560">Oxidoreductase</keyword>
<reference evidence="3" key="2">
    <citation type="submission" date="2023-01" db="EMBL/GenBank/DDBJ databases">
        <title>Human gut microbiome strain richness.</title>
        <authorList>
            <person name="Chen-Liaw A."/>
        </authorList>
    </citation>
    <scope>NUCLEOTIDE SEQUENCE</scope>
    <source>
        <strain evidence="3">B1_m1001713B170214d0_201011</strain>
    </source>
</reference>
<dbReference type="Gene3D" id="3.30.9.10">
    <property type="entry name" value="D-Amino Acid Oxidase, subunit A, domain 2"/>
    <property type="match status" value="1"/>
</dbReference>
<dbReference type="InterPro" id="IPR036188">
    <property type="entry name" value="FAD/NAD-bd_sf"/>
</dbReference>
<dbReference type="InterPro" id="IPR007419">
    <property type="entry name" value="BFD-like_2Fe2S-bd_dom"/>
</dbReference>
<proteinExistence type="predicted"/>
<accession>A0A6N3GCC4</accession>
<gene>
    <name evidence="4" type="primary">lhgO</name>
    <name evidence="4" type="ORF">CSLFYP84_02991</name>
    <name evidence="3" type="ORF">PM006_04540</name>
</gene>
<evidence type="ECO:0000313" key="3">
    <source>
        <dbReference type="EMBL" id="MDB1999457.1"/>
    </source>
</evidence>
<protein>
    <submittedName>
        <fullName evidence="4">L-2-hydroxyglutarate oxidase LhgO</fullName>
        <ecNumber evidence="4">1.1.3.15</ecNumber>
    </submittedName>
    <submittedName>
        <fullName evidence="3">NAD(P)/FAD-dependent oxidoreductase</fullName>
    </submittedName>
</protein>
<dbReference type="InterPro" id="IPR052745">
    <property type="entry name" value="G3P_Oxidase/Oxidoreductase"/>
</dbReference>
<dbReference type="CDD" id="cd19946">
    <property type="entry name" value="GlpA-like_Fer2_BFD-like"/>
    <property type="match status" value="1"/>
</dbReference>
<dbReference type="InterPro" id="IPR006076">
    <property type="entry name" value="FAD-dep_OxRdtase"/>
</dbReference>
<sequence length="478" mass="51653">MSSCIYDVVVIGGGVTGCSVARELSRYHLHTCLLEREEDVCSGTSKANSAIVHAGYDAANGSLKAMLNVQGNEMMEQLSNDLQFDFKRNGSMVLCFDENDLTALKELYERGVKNGVPGLAIISGDEAREKEPNVSDTVVAAIYAPTGGIVCPFGLTIAMAENAYENGVEFKMNTEVVQIEKADFGYRLITNNGEVHAKYVVNAAGVYADVFHNMVSEKKLQIIPRRGDYCLLDKEAGNHVSHTIFQLPGKYGKGVLVSPTVHGNLLVGPTAIDIEDKEATETTAEGLAEAISKSVRSVKNIPFRQTITSFAGLRAHEANDEFVIGEAEDAKGFYDAAGIESPGLSCAPALGKYLAQMIAEAAGAARKGDFKATRKGFIKVAELPREERAKLIKEHPEYGTIICRCENISEGEIIDAIRRPLGAVSLDGIKRRVRAGMGRCQAGFCTPRTMEILAKELGITMDDVCKNRTGSELLKGDK</sequence>
<evidence type="ECO:0000259" key="2">
    <source>
        <dbReference type="Pfam" id="PF04324"/>
    </source>
</evidence>
<dbReference type="EC" id="1.1.3.15" evidence="4"/>
<feature type="domain" description="BFD-like [2Fe-2S]-binding" evidence="2">
    <location>
        <begin position="401"/>
        <end position="454"/>
    </location>
</feature>
<dbReference type="AlphaFoldDB" id="A0A6N3GCC4"/>
<dbReference type="GO" id="GO:0003973">
    <property type="term" value="F:(S)-2-hydroxy-acid oxidase activity"/>
    <property type="evidence" value="ECO:0007669"/>
    <property type="project" value="UniProtKB-EC"/>
</dbReference>
<dbReference type="EMBL" id="JAQLGM010000007">
    <property type="protein sequence ID" value="MDB1999457.1"/>
    <property type="molecule type" value="Genomic_DNA"/>
</dbReference>
<name>A0A6N3GCC4_CLOSY</name>
<evidence type="ECO:0000313" key="4">
    <source>
        <dbReference type="EMBL" id="VYU62092.1"/>
    </source>
</evidence>
<dbReference type="PANTHER" id="PTHR42720">
    <property type="entry name" value="GLYCEROL-3-PHOSPHATE DEHYDROGENASE"/>
    <property type="match status" value="1"/>
</dbReference>
<dbReference type="Gene3D" id="1.10.10.1100">
    <property type="entry name" value="BFD-like [2Fe-2S]-binding domain"/>
    <property type="match status" value="1"/>
</dbReference>
<dbReference type="SUPFAM" id="SSF51905">
    <property type="entry name" value="FAD/NAD(P)-binding domain"/>
    <property type="match status" value="1"/>
</dbReference>
<organism evidence="4">
    <name type="scientific">Clostridium symbiosum</name>
    <name type="common">Bacteroides symbiosus</name>
    <dbReference type="NCBI Taxonomy" id="1512"/>
    <lineage>
        <taxon>Bacteria</taxon>
        <taxon>Bacillati</taxon>
        <taxon>Bacillota</taxon>
        <taxon>Clostridia</taxon>
        <taxon>Lachnospirales</taxon>
        <taxon>Lachnospiraceae</taxon>
        <taxon>Otoolea</taxon>
    </lineage>
</organism>
<dbReference type="Pfam" id="PF04324">
    <property type="entry name" value="Fer2_BFD"/>
    <property type="match status" value="1"/>
</dbReference>
<dbReference type="InterPro" id="IPR041854">
    <property type="entry name" value="BFD-like_2Fe2S-bd_dom_sf"/>
</dbReference>